<feature type="region of interest" description="Disordered" evidence="1">
    <location>
        <begin position="96"/>
        <end position="129"/>
    </location>
</feature>
<feature type="compositionally biased region" description="Low complexity" evidence="1">
    <location>
        <begin position="54"/>
        <end position="71"/>
    </location>
</feature>
<evidence type="ECO:0000256" key="1">
    <source>
        <dbReference type="SAM" id="MobiDB-lite"/>
    </source>
</evidence>
<proteinExistence type="predicted"/>
<sequence>MPWFKIYGKSYLLSKEERQRQLRVQRERRSPLNPRRRDDGAGPSTAPTQSLDLSTAPIQSPSPATTPTQSPGLTLEPTIPTAQSFQMMPCAYHSPFIGPPMYRPPSHEGSHEGPSGSSSFYQSQSPYGF</sequence>
<protein>
    <submittedName>
        <fullName evidence="2">Uncharacterized protein</fullName>
    </submittedName>
</protein>
<dbReference type="AlphaFoldDB" id="A0A7J8T9K9"/>
<feature type="compositionally biased region" description="Low complexity" evidence="1">
    <location>
        <begin position="112"/>
        <end position="129"/>
    </location>
</feature>
<feature type="region of interest" description="Disordered" evidence="1">
    <location>
        <begin position="16"/>
        <end position="81"/>
    </location>
</feature>
<evidence type="ECO:0000313" key="3">
    <source>
        <dbReference type="Proteomes" id="UP000593561"/>
    </source>
</evidence>
<dbReference type="Proteomes" id="UP000593561">
    <property type="component" value="Unassembled WGS sequence"/>
</dbReference>
<name>A0A7J8T9K9_GOSDV</name>
<evidence type="ECO:0000313" key="2">
    <source>
        <dbReference type="EMBL" id="MBA0634596.1"/>
    </source>
</evidence>
<gene>
    <name evidence="2" type="ORF">Godav_021833</name>
</gene>
<dbReference type="EMBL" id="JABFAC010238673">
    <property type="protein sequence ID" value="MBA0634596.1"/>
    <property type="molecule type" value="Genomic_DNA"/>
</dbReference>
<accession>A0A7J8T9K9</accession>
<comment type="caution">
    <text evidence="2">The sequence shown here is derived from an EMBL/GenBank/DDBJ whole genome shotgun (WGS) entry which is preliminary data.</text>
</comment>
<keyword evidence="3" id="KW-1185">Reference proteome</keyword>
<organism evidence="2 3">
    <name type="scientific">Gossypium davidsonii</name>
    <name type="common">Davidson's cotton</name>
    <name type="synonym">Gossypium klotzschianum subsp. davidsonii</name>
    <dbReference type="NCBI Taxonomy" id="34287"/>
    <lineage>
        <taxon>Eukaryota</taxon>
        <taxon>Viridiplantae</taxon>
        <taxon>Streptophyta</taxon>
        <taxon>Embryophyta</taxon>
        <taxon>Tracheophyta</taxon>
        <taxon>Spermatophyta</taxon>
        <taxon>Magnoliopsida</taxon>
        <taxon>eudicotyledons</taxon>
        <taxon>Gunneridae</taxon>
        <taxon>Pentapetalae</taxon>
        <taxon>rosids</taxon>
        <taxon>malvids</taxon>
        <taxon>Malvales</taxon>
        <taxon>Malvaceae</taxon>
        <taxon>Malvoideae</taxon>
        <taxon>Gossypium</taxon>
    </lineage>
</organism>
<feature type="compositionally biased region" description="Basic and acidic residues" evidence="1">
    <location>
        <begin position="16"/>
        <end position="40"/>
    </location>
</feature>
<reference evidence="2 3" key="1">
    <citation type="journal article" date="2019" name="Genome Biol. Evol.">
        <title>Insights into the evolution of the New World diploid cottons (Gossypium, subgenus Houzingenia) based on genome sequencing.</title>
        <authorList>
            <person name="Grover C.E."/>
            <person name="Arick M.A. 2nd"/>
            <person name="Thrash A."/>
            <person name="Conover J.L."/>
            <person name="Sanders W.S."/>
            <person name="Peterson D.G."/>
            <person name="Frelichowski J.E."/>
            <person name="Scheffler J.A."/>
            <person name="Scheffler B.E."/>
            <person name="Wendel J.F."/>
        </authorList>
    </citation>
    <scope>NUCLEOTIDE SEQUENCE [LARGE SCALE GENOMIC DNA]</scope>
    <source>
        <strain evidence="2">27</strain>
        <tissue evidence="2">Leaf</tissue>
    </source>
</reference>